<dbReference type="SUPFAM" id="SSF63882">
    <property type="entry name" value="MoeA N-terminal region -like"/>
    <property type="match status" value="1"/>
</dbReference>
<dbReference type="NCBIfam" id="NF045515">
    <property type="entry name" value="Glp_gephyrin"/>
    <property type="match status" value="1"/>
</dbReference>
<comment type="catalytic activity">
    <reaction evidence="6">
        <text>adenylyl-molybdopterin + molybdate = Mo-molybdopterin + AMP + H(+)</text>
        <dbReference type="Rhea" id="RHEA:35047"/>
        <dbReference type="ChEBI" id="CHEBI:15378"/>
        <dbReference type="ChEBI" id="CHEBI:36264"/>
        <dbReference type="ChEBI" id="CHEBI:62727"/>
        <dbReference type="ChEBI" id="CHEBI:71302"/>
        <dbReference type="ChEBI" id="CHEBI:456215"/>
        <dbReference type="EC" id="2.10.1.1"/>
    </reaction>
</comment>
<organism evidence="9 10">
    <name type="scientific">Fodinibacter luteus</name>
    <dbReference type="NCBI Taxonomy" id="552064"/>
    <lineage>
        <taxon>Bacteria</taxon>
        <taxon>Bacillati</taxon>
        <taxon>Actinomycetota</taxon>
        <taxon>Actinomycetes</taxon>
        <taxon>Micrococcales</taxon>
        <taxon>Intrasporangiaceae</taxon>
        <taxon>Fodinibacter (ex Wang et al. 2009)</taxon>
    </lineage>
</organism>
<dbReference type="Proteomes" id="UP001500945">
    <property type="component" value="Unassembled WGS sequence"/>
</dbReference>
<keyword evidence="7" id="KW-0479">Metal-binding</keyword>
<keyword evidence="5 7" id="KW-0501">Molybdenum cofactor biosynthesis</keyword>
<proteinExistence type="inferred from homology"/>
<feature type="domain" description="MoaB/Mog" evidence="8">
    <location>
        <begin position="179"/>
        <end position="318"/>
    </location>
</feature>
<dbReference type="Pfam" id="PF03453">
    <property type="entry name" value="MoeA_N"/>
    <property type="match status" value="1"/>
</dbReference>
<comment type="function">
    <text evidence="1 7">Catalyzes the insertion of molybdate into adenylated molybdopterin with the concomitant release of AMP.</text>
</comment>
<protein>
    <recommendedName>
        <fullName evidence="7">Molybdopterin molybdenumtransferase</fullName>
        <ecNumber evidence="7">2.10.1.1</ecNumber>
    </recommendedName>
</protein>
<dbReference type="Pfam" id="PF03454">
    <property type="entry name" value="MoeA_C"/>
    <property type="match status" value="1"/>
</dbReference>
<evidence type="ECO:0000259" key="8">
    <source>
        <dbReference type="SMART" id="SM00852"/>
    </source>
</evidence>
<dbReference type="EC" id="2.10.1.1" evidence="7"/>
<dbReference type="Gene3D" id="3.40.980.10">
    <property type="entry name" value="MoaB/Mog-like domain"/>
    <property type="match status" value="1"/>
</dbReference>
<accession>A0ABP8JXJ4</accession>
<dbReference type="NCBIfam" id="TIGR00177">
    <property type="entry name" value="molyb_syn"/>
    <property type="match status" value="1"/>
</dbReference>
<gene>
    <name evidence="9" type="ORF">GCM10023168_01980</name>
</gene>
<dbReference type="RefSeq" id="WP_345201306.1">
    <property type="nucleotide sequence ID" value="NZ_BAABGM010000001.1"/>
</dbReference>
<dbReference type="SUPFAM" id="SSF53218">
    <property type="entry name" value="Molybdenum cofactor biosynthesis proteins"/>
    <property type="match status" value="1"/>
</dbReference>
<evidence type="ECO:0000256" key="1">
    <source>
        <dbReference type="ARBA" id="ARBA00002901"/>
    </source>
</evidence>
<dbReference type="Gene3D" id="2.170.190.11">
    <property type="entry name" value="Molybdopterin biosynthesis moea protein, domain 3"/>
    <property type="match status" value="1"/>
</dbReference>
<name>A0ABP8JXJ4_9MICO</name>
<evidence type="ECO:0000256" key="6">
    <source>
        <dbReference type="ARBA" id="ARBA00047317"/>
    </source>
</evidence>
<evidence type="ECO:0000256" key="5">
    <source>
        <dbReference type="ARBA" id="ARBA00023150"/>
    </source>
</evidence>
<dbReference type="PANTHER" id="PTHR10192:SF5">
    <property type="entry name" value="GEPHYRIN"/>
    <property type="match status" value="1"/>
</dbReference>
<keyword evidence="7" id="KW-0460">Magnesium</keyword>
<dbReference type="Pfam" id="PF00994">
    <property type="entry name" value="MoCF_biosynth"/>
    <property type="match status" value="1"/>
</dbReference>
<dbReference type="EMBL" id="BAABGM010000001">
    <property type="protein sequence ID" value="GAA4397228.1"/>
    <property type="molecule type" value="Genomic_DNA"/>
</dbReference>
<dbReference type="Gene3D" id="3.90.105.10">
    <property type="entry name" value="Molybdopterin biosynthesis moea protein, domain 2"/>
    <property type="match status" value="1"/>
</dbReference>
<comment type="caution">
    <text evidence="9">The sequence shown here is derived from an EMBL/GenBank/DDBJ whole genome shotgun (WGS) entry which is preliminary data.</text>
</comment>
<dbReference type="InterPro" id="IPR036135">
    <property type="entry name" value="MoeA_linker/N_sf"/>
</dbReference>
<comment type="similarity">
    <text evidence="3 7">Belongs to the MoeA family.</text>
</comment>
<evidence type="ECO:0000313" key="9">
    <source>
        <dbReference type="EMBL" id="GAA4397228.1"/>
    </source>
</evidence>
<dbReference type="InterPro" id="IPR005111">
    <property type="entry name" value="MoeA_C_domain_IV"/>
</dbReference>
<evidence type="ECO:0000256" key="7">
    <source>
        <dbReference type="RuleBase" id="RU365090"/>
    </source>
</evidence>
<sequence length="407" mass="40980">MRTLEEHRAAVLSLVAPLAPVEVAVGSALGLVLAADVVAAVDLPGFDNSAMDGYAVRSAELAGAGPDHPVVLPVAGDVAAGDTTRHVLAPGQALRIMTGAPIPEGADAVVPVELTDGGATGVALHVAPSAGLSVRRRGEDVRTGDAVLSAGTRLGPGHLALAAAANVPRVVVHPRPRVAVVSTGDELVPPGSALEHGQIVDSNHVMLCALVEAAGAQVSGSAHLRDDARAVRALLDDLPGAPDLVLTTGGVSMGVYDTVKEVLAADGGVEFAKVAMRPGMPQGCGVVGPSRTPAVTLPGNPVSSFVSFHVFVLPALRRLAGLDPGADGAFDAVAEVAWPAAPGKVELTRVVERDGRVRPSGGQGSHVLGALSAATALAVVPAGVERVEPGDRLRCLPLLGQDRDRGR</sequence>
<dbReference type="Gene3D" id="2.40.340.10">
    <property type="entry name" value="MoeA, C-terminal, domain IV"/>
    <property type="match status" value="1"/>
</dbReference>
<evidence type="ECO:0000256" key="3">
    <source>
        <dbReference type="ARBA" id="ARBA00010763"/>
    </source>
</evidence>
<comment type="cofactor">
    <cofactor evidence="7">
        <name>Mg(2+)</name>
        <dbReference type="ChEBI" id="CHEBI:18420"/>
    </cofactor>
</comment>
<dbReference type="SMART" id="SM00852">
    <property type="entry name" value="MoCF_biosynth"/>
    <property type="match status" value="1"/>
</dbReference>
<evidence type="ECO:0000256" key="4">
    <source>
        <dbReference type="ARBA" id="ARBA00022505"/>
    </source>
</evidence>
<keyword evidence="10" id="KW-1185">Reference proteome</keyword>
<comment type="pathway">
    <text evidence="2 7">Cofactor biosynthesis; molybdopterin biosynthesis.</text>
</comment>
<evidence type="ECO:0000313" key="10">
    <source>
        <dbReference type="Proteomes" id="UP001500945"/>
    </source>
</evidence>
<evidence type="ECO:0000256" key="2">
    <source>
        <dbReference type="ARBA" id="ARBA00005046"/>
    </source>
</evidence>
<keyword evidence="4 7" id="KW-0500">Molybdenum</keyword>
<dbReference type="InterPro" id="IPR036688">
    <property type="entry name" value="MoeA_C_domain_IV_sf"/>
</dbReference>
<dbReference type="InterPro" id="IPR038987">
    <property type="entry name" value="MoeA-like"/>
</dbReference>
<dbReference type="PANTHER" id="PTHR10192">
    <property type="entry name" value="MOLYBDOPTERIN BIOSYNTHESIS PROTEIN"/>
    <property type="match status" value="1"/>
</dbReference>
<dbReference type="CDD" id="cd00887">
    <property type="entry name" value="MoeA"/>
    <property type="match status" value="1"/>
</dbReference>
<dbReference type="SUPFAM" id="SSF63867">
    <property type="entry name" value="MoeA C-terminal domain-like"/>
    <property type="match status" value="1"/>
</dbReference>
<dbReference type="InterPro" id="IPR001453">
    <property type="entry name" value="MoaB/Mog_dom"/>
</dbReference>
<dbReference type="InterPro" id="IPR036425">
    <property type="entry name" value="MoaB/Mog-like_dom_sf"/>
</dbReference>
<keyword evidence="7" id="KW-0808">Transferase</keyword>
<reference evidence="10" key="1">
    <citation type="journal article" date="2019" name="Int. J. Syst. Evol. Microbiol.">
        <title>The Global Catalogue of Microorganisms (GCM) 10K type strain sequencing project: providing services to taxonomists for standard genome sequencing and annotation.</title>
        <authorList>
            <consortium name="The Broad Institute Genomics Platform"/>
            <consortium name="The Broad Institute Genome Sequencing Center for Infectious Disease"/>
            <person name="Wu L."/>
            <person name="Ma J."/>
        </authorList>
    </citation>
    <scope>NUCLEOTIDE SEQUENCE [LARGE SCALE GENOMIC DNA]</scope>
    <source>
        <strain evidence="10">JCM 17809</strain>
    </source>
</reference>
<dbReference type="InterPro" id="IPR005110">
    <property type="entry name" value="MoeA_linker/N"/>
</dbReference>